<keyword evidence="5" id="KW-1185">Reference proteome</keyword>
<dbReference type="PANTHER" id="PTHR31284">
    <property type="entry name" value="ACID PHOSPHATASE-LIKE PROTEIN"/>
    <property type="match status" value="1"/>
</dbReference>
<dbReference type="Proteomes" id="UP001499979">
    <property type="component" value="Unassembled WGS sequence"/>
</dbReference>
<evidence type="ECO:0000256" key="2">
    <source>
        <dbReference type="SAM" id="MobiDB-lite"/>
    </source>
</evidence>
<dbReference type="InterPro" id="IPR005519">
    <property type="entry name" value="Acid_phosphat_B-like"/>
</dbReference>
<feature type="region of interest" description="Disordered" evidence="2">
    <location>
        <begin position="45"/>
        <end position="67"/>
    </location>
</feature>
<dbReference type="EMBL" id="BAAAJE010000020">
    <property type="protein sequence ID" value="GAA1155099.1"/>
    <property type="molecule type" value="Genomic_DNA"/>
</dbReference>
<gene>
    <name evidence="4" type="ORF">GCM10009606_36620</name>
</gene>
<protein>
    <recommendedName>
        <fullName evidence="6">Acid phosphatase</fullName>
    </recommendedName>
</protein>
<evidence type="ECO:0000313" key="5">
    <source>
        <dbReference type="Proteomes" id="UP001499979"/>
    </source>
</evidence>
<keyword evidence="1 3" id="KW-0732">Signal</keyword>
<comment type="caution">
    <text evidence="4">The sequence shown here is derived from an EMBL/GenBank/DDBJ whole genome shotgun (WGS) entry which is preliminary data.</text>
</comment>
<dbReference type="RefSeq" id="WP_343909067.1">
    <property type="nucleotide sequence ID" value="NZ_BAAAJE010000020.1"/>
</dbReference>
<dbReference type="SUPFAM" id="SSF56784">
    <property type="entry name" value="HAD-like"/>
    <property type="match status" value="2"/>
</dbReference>
<dbReference type="InterPro" id="IPR036412">
    <property type="entry name" value="HAD-like_sf"/>
</dbReference>
<reference evidence="5" key="1">
    <citation type="journal article" date="2019" name="Int. J. Syst. Evol. Microbiol.">
        <title>The Global Catalogue of Microorganisms (GCM) 10K type strain sequencing project: providing services to taxonomists for standard genome sequencing and annotation.</title>
        <authorList>
            <consortium name="The Broad Institute Genomics Platform"/>
            <consortium name="The Broad Institute Genome Sequencing Center for Infectious Disease"/>
            <person name="Wu L."/>
            <person name="Ma J."/>
        </authorList>
    </citation>
    <scope>NUCLEOTIDE SEQUENCE [LARGE SCALE GENOMIC DNA]</scope>
    <source>
        <strain evidence="5">JCM 11813</strain>
    </source>
</reference>
<accession>A0ABP4F585</accession>
<dbReference type="Pfam" id="PF03767">
    <property type="entry name" value="Acid_phosphat_B"/>
    <property type="match status" value="2"/>
</dbReference>
<evidence type="ECO:0000256" key="3">
    <source>
        <dbReference type="SAM" id="SignalP"/>
    </source>
</evidence>
<name>A0ABP4F585_9ACTN</name>
<organism evidence="4 5">
    <name type="scientific">Nocardioides aquiterrae</name>
    <dbReference type="NCBI Taxonomy" id="203799"/>
    <lineage>
        <taxon>Bacteria</taxon>
        <taxon>Bacillati</taxon>
        <taxon>Actinomycetota</taxon>
        <taxon>Actinomycetes</taxon>
        <taxon>Propionibacteriales</taxon>
        <taxon>Nocardioidaceae</taxon>
        <taxon>Nocardioides</taxon>
    </lineage>
</organism>
<dbReference type="InterPro" id="IPR023214">
    <property type="entry name" value="HAD_sf"/>
</dbReference>
<evidence type="ECO:0000313" key="4">
    <source>
        <dbReference type="EMBL" id="GAA1155099.1"/>
    </source>
</evidence>
<feature type="chain" id="PRO_5046021238" description="Acid phosphatase" evidence="3">
    <location>
        <begin position="32"/>
        <end position="550"/>
    </location>
</feature>
<evidence type="ECO:0008006" key="6">
    <source>
        <dbReference type="Google" id="ProtNLM"/>
    </source>
</evidence>
<feature type="signal peptide" evidence="3">
    <location>
        <begin position="1"/>
        <end position="31"/>
    </location>
</feature>
<evidence type="ECO:0000256" key="1">
    <source>
        <dbReference type="ARBA" id="ARBA00022729"/>
    </source>
</evidence>
<proteinExistence type="predicted"/>
<dbReference type="Gene3D" id="3.40.50.1000">
    <property type="entry name" value="HAD superfamily/HAD-like"/>
    <property type="match status" value="2"/>
</dbReference>
<dbReference type="PANTHER" id="PTHR31284:SF10">
    <property type="entry name" value="ACID PHOSPHATASE-LIKE PROTEIN"/>
    <property type="match status" value="1"/>
</dbReference>
<sequence length="550" mass="59256">MHIPGISRTSAALAVTASAALVLSSPGLASARTVDDSTLTPHTHFVVQPLNPDGSTPAPAADGEDIPNIDSVKSTIRKYYNASSAGIADKASSPYITEMQGIEQAILAQLPDPAPAENLAVVFDADDTTLWTYDMEDGAMHFNFDPKVQNDDWVLPGKFPATPGMVAFVNEVQDRGYDVYGITGRGESQEQATLDNLTKVGYDEFNADNFFTKPATLPSYLDCHSSVDPNDDPAKCNTVEYKAGTRAYIESTGETIVLNIGDQYSDLQGGHALNNVKLPNPTYYLPSPDIQGAPASDADLALPTEFDMAADGSSGLTTPGDQIPNIDNVKAEIRAYYGASSGIANKDTSPYIAQMTSIAQHWKQKLTAVCTKGVKKHQRPAVVFDADDTTLMTYDMEDGAMKFNFDPALQNTWVQEGRFPATPKMPGVVNAAAKAGCKIVGLTGRNNAQRVATLDNLARYYHDGDGNPLFKSAYYFTKWTSSDTPPAYVDPALDGKDGYSTIDYKASTRKYVQDKLGLHIVANFGDQFSDLIGGSSARVVKLPNPTYYLP</sequence>